<feature type="transmembrane region" description="Helical" evidence="7">
    <location>
        <begin position="12"/>
        <end position="30"/>
    </location>
</feature>
<evidence type="ECO:0000256" key="7">
    <source>
        <dbReference type="SAM" id="Phobius"/>
    </source>
</evidence>
<dbReference type="PROSITE" id="PS50240">
    <property type="entry name" value="TRYPSIN_DOM"/>
    <property type="match status" value="1"/>
</dbReference>
<feature type="compositionally biased region" description="Polar residues" evidence="6">
    <location>
        <begin position="513"/>
        <end position="524"/>
    </location>
</feature>
<dbReference type="Pfam" id="PF00089">
    <property type="entry name" value="Trypsin"/>
    <property type="match status" value="1"/>
</dbReference>
<dbReference type="GO" id="GO:0006508">
    <property type="term" value="P:proteolysis"/>
    <property type="evidence" value="ECO:0007669"/>
    <property type="project" value="UniProtKB-KW"/>
</dbReference>
<gene>
    <name evidence="9" type="ORF">ALC56_03395</name>
</gene>
<feature type="compositionally biased region" description="Polar residues" evidence="6">
    <location>
        <begin position="314"/>
        <end position="328"/>
    </location>
</feature>
<evidence type="ECO:0000256" key="1">
    <source>
        <dbReference type="ARBA" id="ARBA00022670"/>
    </source>
</evidence>
<feature type="region of interest" description="Disordered" evidence="6">
    <location>
        <begin position="308"/>
        <end position="396"/>
    </location>
</feature>
<feature type="compositionally biased region" description="Low complexity" evidence="6">
    <location>
        <begin position="382"/>
        <end position="395"/>
    </location>
</feature>
<dbReference type="AlphaFoldDB" id="A0A195FPM0"/>
<reference evidence="9 10" key="1">
    <citation type="submission" date="2016-03" db="EMBL/GenBank/DDBJ databases">
        <title>Trachymyrmex septentrionalis WGS genome.</title>
        <authorList>
            <person name="Nygaard S."/>
            <person name="Hu H."/>
            <person name="Boomsma J."/>
            <person name="Zhang G."/>
        </authorList>
    </citation>
    <scope>NUCLEOTIDE SEQUENCE [LARGE SCALE GENOMIC DNA]</scope>
    <source>
        <strain evidence="9">Tsep2-gDNA-1</strain>
        <tissue evidence="9">Whole body</tissue>
    </source>
</reference>
<feature type="compositionally biased region" description="Low complexity" evidence="6">
    <location>
        <begin position="614"/>
        <end position="647"/>
    </location>
</feature>
<dbReference type="PANTHER" id="PTHR24253:SF88">
    <property type="entry name" value="NOTOPLEURAL, ISOFORM A"/>
    <property type="match status" value="1"/>
</dbReference>
<keyword evidence="7" id="KW-1133">Transmembrane helix</keyword>
<dbReference type="CDD" id="cd00190">
    <property type="entry name" value="Tryp_SPc"/>
    <property type="match status" value="1"/>
</dbReference>
<evidence type="ECO:0000256" key="4">
    <source>
        <dbReference type="ARBA" id="ARBA00023157"/>
    </source>
</evidence>
<sequence>MCNRRKQAWSTVIIGNVLIYTIVIASPIYVPQFQPGSTGRNIRHLPCVSRRSGETGVCMFAFTCAKANGTHLGTCIDRFYFGSCCKIDDEPDIFPQDNSIDDGPPAPRPFITTHRPTGSTGIPEYFTKPKPTGEKKPVEASQITTISGFLNTQSTQTSANTMRDTTKFVTKKPTTTTIEMTTQTTRLSTFQTVQNAAGPSTEATLKATNNTVNIPANISPSITRQPTKPTILDSTLRPSTLNLTKLTTITSETTARKPVISTTTLQKPVVQTSQKPFSSTTRPIVQHESTTNTIKNVLTITTQKVVPSTRFPPRNTTSIKPLNQTTTRKPSTKRPSTTVTTKRPVVTTKKPTTLTKRPSTPTKPFTNSSFGTTLPATTKPHSTSGSFSNGSFSTSADRATESTLASTGIRPSTATTATTNTIQKTTITPTYLDHKGSTKTTTPKTTLKPTSTVRTTTARPSTTTKTTINRPITTKPSSSTTTKLKPTKVSSTTTKITRPEYTSTTTITEGTKPLSSTVGSTVSITRPKPSTTKPTPLTKLPVNTSTIVEVTTSISSSISTFTVRNESTSTHVTPIKDQNVNHTLEEIPLTTYSPGLVTWSSNSDEVSTKAANKTISSTSISTSSTPTSTPTSTSTSSSTLTLTSTSTVASSSEQVETDWSPITTPDGWIMIQSPTTEKLPETQESSTEPVTESPIQPLTSAKPITESSIIPDIIKRPTVTTLLSTIASVTIDMELPIPMETLNMSDYKQVCGRRMFPEPKIVGGERSSFGKWPWQISLRQWRSQTYLHKCGAALLNENWAITAAHCVESVPPSELLLRIGEHDLANEDEPYGYKERRVQIVASHPQFDARTFEYDLALLRFYEPLLPFQPNVLPICLPDDDETYVGRTAYVTGWGRLYDEGPLPSVLQEVAVPVINNTVCEAMYKNAGYIEHIPHIFICAGWRNGGFDSCEGDSGGPMVIQRARDKRWILAGIISWGIGCAAPNQPGVYTRISEFRDWINQILQF</sequence>
<dbReference type="OrthoDB" id="93664at2759"/>
<dbReference type="InterPro" id="IPR001254">
    <property type="entry name" value="Trypsin_dom"/>
</dbReference>
<keyword evidence="7" id="KW-0812">Transmembrane</keyword>
<dbReference type="InterPro" id="IPR009003">
    <property type="entry name" value="Peptidase_S1_PA"/>
</dbReference>
<feature type="compositionally biased region" description="Polar residues" evidence="6">
    <location>
        <begin position="365"/>
        <end position="381"/>
    </location>
</feature>
<feature type="domain" description="Peptidase S1" evidence="8">
    <location>
        <begin position="761"/>
        <end position="1004"/>
    </location>
</feature>
<dbReference type="PRINTS" id="PR00722">
    <property type="entry name" value="CHYMOTRYPSIN"/>
</dbReference>
<keyword evidence="3 5" id="KW-0720">Serine protease</keyword>
<organism evidence="9 10">
    <name type="scientific">Trachymyrmex septentrionalis</name>
    <dbReference type="NCBI Taxonomy" id="34720"/>
    <lineage>
        <taxon>Eukaryota</taxon>
        <taxon>Metazoa</taxon>
        <taxon>Ecdysozoa</taxon>
        <taxon>Arthropoda</taxon>
        <taxon>Hexapoda</taxon>
        <taxon>Insecta</taxon>
        <taxon>Pterygota</taxon>
        <taxon>Neoptera</taxon>
        <taxon>Endopterygota</taxon>
        <taxon>Hymenoptera</taxon>
        <taxon>Apocrita</taxon>
        <taxon>Aculeata</taxon>
        <taxon>Formicoidea</taxon>
        <taxon>Formicidae</taxon>
        <taxon>Myrmicinae</taxon>
        <taxon>Trachymyrmex</taxon>
    </lineage>
</organism>
<dbReference type="KEGG" id="tsep:108746015"/>
<dbReference type="STRING" id="34720.A0A195FPM0"/>
<feature type="region of interest" description="Disordered" evidence="6">
    <location>
        <begin position="677"/>
        <end position="696"/>
    </location>
</feature>
<evidence type="ECO:0000259" key="8">
    <source>
        <dbReference type="PROSITE" id="PS50240"/>
    </source>
</evidence>
<keyword evidence="2 5" id="KW-0378">Hydrolase</keyword>
<dbReference type="EMBL" id="KQ981382">
    <property type="protein sequence ID" value="KYN42257.1"/>
    <property type="molecule type" value="Genomic_DNA"/>
</dbReference>
<dbReference type="InterPro" id="IPR033116">
    <property type="entry name" value="TRYPSIN_SER"/>
</dbReference>
<evidence type="ECO:0000256" key="3">
    <source>
        <dbReference type="ARBA" id="ARBA00022825"/>
    </source>
</evidence>
<protein>
    <submittedName>
        <fullName evidence="9">Serine proteinase stubble</fullName>
    </submittedName>
</protein>
<dbReference type="InterPro" id="IPR018114">
    <property type="entry name" value="TRYPSIN_HIS"/>
</dbReference>
<evidence type="ECO:0000256" key="5">
    <source>
        <dbReference type="RuleBase" id="RU363034"/>
    </source>
</evidence>
<keyword evidence="4" id="KW-1015">Disulfide bond</keyword>
<keyword evidence="7" id="KW-0472">Membrane</keyword>
<feature type="compositionally biased region" description="Low complexity" evidence="6">
    <location>
        <begin position="525"/>
        <end position="538"/>
    </location>
</feature>
<dbReference type="FunFam" id="2.40.10.10:FF:000006">
    <property type="entry name" value="Serine proteinase stubble"/>
    <property type="match status" value="1"/>
</dbReference>
<dbReference type="InterPro" id="IPR001314">
    <property type="entry name" value="Peptidase_S1A"/>
</dbReference>
<feature type="compositionally biased region" description="Low complexity" evidence="6">
    <location>
        <begin position="333"/>
        <end position="364"/>
    </location>
</feature>
<feature type="region of interest" description="Disordered" evidence="6">
    <location>
        <begin position="112"/>
        <end position="135"/>
    </location>
</feature>
<accession>A0A195FPM0</accession>
<evidence type="ECO:0000313" key="10">
    <source>
        <dbReference type="Proteomes" id="UP000078541"/>
    </source>
</evidence>
<evidence type="ECO:0000313" key="9">
    <source>
        <dbReference type="EMBL" id="KYN42257.1"/>
    </source>
</evidence>
<feature type="compositionally biased region" description="Low complexity" evidence="6">
    <location>
        <begin position="438"/>
        <end position="511"/>
    </location>
</feature>
<dbReference type="PANTHER" id="PTHR24253">
    <property type="entry name" value="TRANSMEMBRANE PROTEASE SERINE"/>
    <property type="match status" value="1"/>
</dbReference>
<keyword evidence="10" id="KW-1185">Reference proteome</keyword>
<dbReference type="Proteomes" id="UP000078541">
    <property type="component" value="Unassembled WGS sequence"/>
</dbReference>
<proteinExistence type="predicted"/>
<evidence type="ECO:0000256" key="6">
    <source>
        <dbReference type="SAM" id="MobiDB-lite"/>
    </source>
</evidence>
<name>A0A195FPM0_9HYME</name>
<dbReference type="PROSITE" id="PS00135">
    <property type="entry name" value="TRYPSIN_SER"/>
    <property type="match status" value="1"/>
</dbReference>
<feature type="region of interest" description="Disordered" evidence="6">
    <location>
        <begin position="433"/>
        <end position="538"/>
    </location>
</feature>
<dbReference type="PROSITE" id="PS00134">
    <property type="entry name" value="TRYPSIN_HIS"/>
    <property type="match status" value="1"/>
</dbReference>
<feature type="region of interest" description="Disordered" evidence="6">
    <location>
        <begin position="614"/>
        <end position="668"/>
    </location>
</feature>
<keyword evidence="1 5" id="KW-0645">Protease</keyword>
<dbReference type="GO" id="GO:0004252">
    <property type="term" value="F:serine-type endopeptidase activity"/>
    <property type="evidence" value="ECO:0007669"/>
    <property type="project" value="InterPro"/>
</dbReference>
<dbReference type="SMART" id="SM00020">
    <property type="entry name" value="Tryp_SPc"/>
    <property type="match status" value="1"/>
</dbReference>
<dbReference type="SUPFAM" id="SSF50494">
    <property type="entry name" value="Trypsin-like serine proteases"/>
    <property type="match status" value="1"/>
</dbReference>
<dbReference type="InterPro" id="IPR043504">
    <property type="entry name" value="Peptidase_S1_PA_chymotrypsin"/>
</dbReference>
<dbReference type="Gene3D" id="2.40.10.10">
    <property type="entry name" value="Trypsin-like serine proteases"/>
    <property type="match status" value="1"/>
</dbReference>
<evidence type="ECO:0000256" key="2">
    <source>
        <dbReference type="ARBA" id="ARBA00022801"/>
    </source>
</evidence>